<gene>
    <name evidence="10" type="ORF">MKW94_016319</name>
</gene>
<dbReference type="GO" id="GO:0006508">
    <property type="term" value="P:proteolysis"/>
    <property type="evidence" value="ECO:0007669"/>
    <property type="project" value="UniProtKB-KW"/>
</dbReference>
<evidence type="ECO:0000259" key="9">
    <source>
        <dbReference type="SMART" id="SM00235"/>
    </source>
</evidence>
<protein>
    <recommendedName>
        <fullName evidence="9">Peptidase metallopeptidase domain-containing protein</fullName>
    </recommendedName>
</protein>
<keyword evidence="3" id="KW-0378">Hydrolase</keyword>
<keyword evidence="2 7" id="KW-0479">Metal-binding</keyword>
<dbReference type="SMART" id="SM00235">
    <property type="entry name" value="ZnMc"/>
    <property type="match status" value="1"/>
</dbReference>
<feature type="binding site" evidence="7">
    <location>
        <position position="216"/>
    </location>
    <ligand>
        <name>Zn(2+)</name>
        <dbReference type="ChEBI" id="CHEBI:29105"/>
        <label>2</label>
        <note>catalytic</note>
    </ligand>
</feature>
<dbReference type="AlphaFoldDB" id="A0AA41VTM3"/>
<dbReference type="CDD" id="cd04278">
    <property type="entry name" value="ZnMc_MMP"/>
    <property type="match status" value="1"/>
</dbReference>
<dbReference type="Proteomes" id="UP001177140">
    <property type="component" value="Unassembled WGS sequence"/>
</dbReference>
<keyword evidence="1" id="KW-0645">Protease</keyword>
<feature type="transmembrane region" description="Helical" evidence="8">
    <location>
        <begin position="7"/>
        <end position="25"/>
    </location>
</feature>
<dbReference type="PANTHER" id="PTHR10201">
    <property type="entry name" value="MATRIX METALLOPROTEINASE"/>
    <property type="match status" value="1"/>
</dbReference>
<dbReference type="Gene3D" id="3.40.390.10">
    <property type="entry name" value="Collagenase (Catalytic Domain)"/>
    <property type="match status" value="1"/>
</dbReference>
<dbReference type="InterPro" id="IPR006026">
    <property type="entry name" value="Peptidase_Metallo"/>
</dbReference>
<dbReference type="PRINTS" id="PR00138">
    <property type="entry name" value="MATRIXIN"/>
</dbReference>
<dbReference type="GO" id="GO:0004222">
    <property type="term" value="F:metalloendopeptidase activity"/>
    <property type="evidence" value="ECO:0007669"/>
    <property type="project" value="InterPro"/>
</dbReference>
<name>A0AA41VTM3_PAPNU</name>
<evidence type="ECO:0000256" key="3">
    <source>
        <dbReference type="ARBA" id="ARBA00022801"/>
    </source>
</evidence>
<evidence type="ECO:0000256" key="2">
    <source>
        <dbReference type="ARBA" id="ARBA00022723"/>
    </source>
</evidence>
<evidence type="ECO:0000313" key="11">
    <source>
        <dbReference type="Proteomes" id="UP001177140"/>
    </source>
</evidence>
<feature type="binding site" evidence="7">
    <location>
        <position position="170"/>
    </location>
    <ligand>
        <name>Zn(2+)</name>
        <dbReference type="ChEBI" id="CHEBI:29105"/>
        <label>1</label>
    </ligand>
</feature>
<keyword evidence="8" id="KW-0472">Membrane</keyword>
<dbReference type="GO" id="GO:0031012">
    <property type="term" value="C:extracellular matrix"/>
    <property type="evidence" value="ECO:0007669"/>
    <property type="project" value="InterPro"/>
</dbReference>
<dbReference type="InterPro" id="IPR024079">
    <property type="entry name" value="MetalloPept_cat_dom_sf"/>
</dbReference>
<dbReference type="PANTHER" id="PTHR10201:SF321">
    <property type="entry name" value="METALLOENDOPROTEINASE 4-MMP"/>
    <property type="match status" value="1"/>
</dbReference>
<evidence type="ECO:0000256" key="1">
    <source>
        <dbReference type="ARBA" id="ARBA00022670"/>
    </source>
</evidence>
<accession>A0AA41VTM3</accession>
<keyword evidence="5" id="KW-0482">Metalloprotease</keyword>
<dbReference type="GO" id="GO:0030198">
    <property type="term" value="P:extracellular matrix organization"/>
    <property type="evidence" value="ECO:0007669"/>
    <property type="project" value="TreeGrafter"/>
</dbReference>
<evidence type="ECO:0000256" key="5">
    <source>
        <dbReference type="ARBA" id="ARBA00023049"/>
    </source>
</evidence>
<keyword evidence="8" id="KW-0812">Transmembrane</keyword>
<feature type="binding site" evidence="7">
    <location>
        <position position="147"/>
    </location>
    <ligand>
        <name>Zn(2+)</name>
        <dbReference type="ChEBI" id="CHEBI:29105"/>
        <label>1</label>
    </ligand>
</feature>
<comment type="cofactor">
    <cofactor evidence="7">
        <name>Zn(2+)</name>
        <dbReference type="ChEBI" id="CHEBI:29105"/>
    </cofactor>
    <text evidence="7">Binds 2 Zn(2+) ions per subunit.</text>
</comment>
<feature type="binding site" evidence="7">
    <location>
        <position position="160"/>
    </location>
    <ligand>
        <name>Zn(2+)</name>
        <dbReference type="ChEBI" id="CHEBI:29105"/>
        <label>1</label>
    </ligand>
</feature>
<reference evidence="10" key="1">
    <citation type="submission" date="2022-03" db="EMBL/GenBank/DDBJ databases">
        <title>A functionally conserved STORR gene fusion in Papaver species that diverged 16.8 million years ago.</title>
        <authorList>
            <person name="Catania T."/>
        </authorList>
    </citation>
    <scope>NUCLEOTIDE SEQUENCE</scope>
    <source>
        <strain evidence="10">S-191538</strain>
    </source>
</reference>
<keyword evidence="8" id="KW-1133">Transmembrane helix</keyword>
<feature type="binding site" description="in inhibited form" evidence="7">
    <location>
        <position position="50"/>
    </location>
    <ligand>
        <name>Zn(2+)</name>
        <dbReference type="ChEBI" id="CHEBI:29105"/>
        <label>2</label>
        <note>catalytic</note>
    </ligand>
</feature>
<dbReference type="InterPro" id="IPR036365">
    <property type="entry name" value="PGBD-like_sf"/>
</dbReference>
<dbReference type="EMBL" id="JAJJMA010290754">
    <property type="protein sequence ID" value="MCL7047227.1"/>
    <property type="molecule type" value="Genomic_DNA"/>
</dbReference>
<comment type="caution">
    <text evidence="10">The sequence shown here is derived from an EMBL/GenBank/DDBJ whole genome shotgun (WGS) entry which is preliminary data.</text>
</comment>
<proteinExistence type="predicted"/>
<dbReference type="InterPro" id="IPR033739">
    <property type="entry name" value="M10A_MMP"/>
</dbReference>
<keyword evidence="4 7" id="KW-0862">Zinc</keyword>
<dbReference type="InterPro" id="IPR001818">
    <property type="entry name" value="Pept_M10_metallopeptidase"/>
</dbReference>
<feature type="active site" evidence="6">
    <location>
        <position position="199"/>
    </location>
</feature>
<dbReference type="Pfam" id="PF00413">
    <property type="entry name" value="Peptidase_M10"/>
    <property type="match status" value="1"/>
</dbReference>
<keyword evidence="11" id="KW-1185">Reference proteome</keyword>
<dbReference type="GO" id="GO:0008270">
    <property type="term" value="F:zinc ion binding"/>
    <property type="evidence" value="ECO:0007669"/>
    <property type="project" value="InterPro"/>
</dbReference>
<dbReference type="SUPFAM" id="SSF47090">
    <property type="entry name" value="PGBD-like"/>
    <property type="match status" value="1"/>
</dbReference>
<organism evidence="10 11">
    <name type="scientific">Papaver nudicaule</name>
    <name type="common">Iceland poppy</name>
    <dbReference type="NCBI Taxonomy" id="74823"/>
    <lineage>
        <taxon>Eukaryota</taxon>
        <taxon>Viridiplantae</taxon>
        <taxon>Streptophyta</taxon>
        <taxon>Embryophyta</taxon>
        <taxon>Tracheophyta</taxon>
        <taxon>Spermatophyta</taxon>
        <taxon>Magnoliopsida</taxon>
        <taxon>Ranunculales</taxon>
        <taxon>Papaveraceae</taxon>
        <taxon>Papaveroideae</taxon>
        <taxon>Papaver</taxon>
    </lineage>
</organism>
<feature type="binding site" evidence="7">
    <location>
        <position position="208"/>
    </location>
    <ligand>
        <name>Zn(2+)</name>
        <dbReference type="ChEBI" id="CHEBI:29105"/>
        <label>2</label>
        <note>catalytic</note>
    </ligand>
</feature>
<dbReference type="SUPFAM" id="SSF55486">
    <property type="entry name" value="Metalloproteases ('zincins'), catalytic domain"/>
    <property type="match status" value="1"/>
</dbReference>
<feature type="binding site" evidence="7">
    <location>
        <position position="202"/>
    </location>
    <ligand>
        <name>Zn(2+)</name>
        <dbReference type="ChEBI" id="CHEBI:29105"/>
        <label>2</label>
        <note>catalytic</note>
    </ligand>
</feature>
<dbReference type="GO" id="GO:0030574">
    <property type="term" value="P:collagen catabolic process"/>
    <property type="evidence" value="ECO:0007669"/>
    <property type="project" value="TreeGrafter"/>
</dbReference>
<evidence type="ECO:0000256" key="7">
    <source>
        <dbReference type="PIRSR" id="PIRSR621190-2"/>
    </source>
</evidence>
<feature type="binding site" evidence="7">
    <location>
        <position position="198"/>
    </location>
    <ligand>
        <name>Zn(2+)</name>
        <dbReference type="ChEBI" id="CHEBI:29105"/>
        <label>2</label>
        <note>catalytic</note>
    </ligand>
</feature>
<sequence length="258" mass="28940">MDHQKCFSYYMYFFFILFITFPHSIPARNMPATTGRLDSTTQSQVMTPRCGVPDNNGLHTTKHYSLVEGRRTWGHSTPCPTWDHSPPLTLTYALSPTHTIHYLKASDIRAALERAFKRWSSVIPVNFIETQDYKHANIRIGFYNGDHGDGVPFGETVLAHASGPISGNLHFNAGCKWAVDFESEKSEVVFDLESVALHEIGHVLGLGHSSIPEAVMWFGGLTSRTKKLDLTLDDINGAQFLYGVNPNIKLDSLSYLFF</sequence>
<dbReference type="InterPro" id="IPR021190">
    <property type="entry name" value="Pept_M10A"/>
</dbReference>
<feature type="domain" description="Peptidase metallopeptidase" evidence="9">
    <location>
        <begin position="78"/>
        <end position="244"/>
    </location>
</feature>
<evidence type="ECO:0000256" key="6">
    <source>
        <dbReference type="PIRSR" id="PIRSR621190-1"/>
    </source>
</evidence>
<evidence type="ECO:0000313" key="10">
    <source>
        <dbReference type="EMBL" id="MCL7047227.1"/>
    </source>
</evidence>
<evidence type="ECO:0000256" key="4">
    <source>
        <dbReference type="ARBA" id="ARBA00022833"/>
    </source>
</evidence>
<evidence type="ECO:0000256" key="8">
    <source>
        <dbReference type="SAM" id="Phobius"/>
    </source>
</evidence>
<feature type="binding site" evidence="7">
    <location>
        <position position="149"/>
    </location>
    <ligand>
        <name>Zn(2+)</name>
        <dbReference type="ChEBI" id="CHEBI:29105"/>
        <label>1</label>
    </ligand>
</feature>